<dbReference type="PaxDb" id="263820-PTO0498"/>
<dbReference type="STRING" id="263820.PTO0498"/>
<dbReference type="AlphaFoldDB" id="Q6L1R9"/>
<dbReference type="InParanoid" id="Q6L1R9"/>
<organism evidence="2 3">
    <name type="scientific">Picrophilus torridus (strain ATCC 700027 / DSM 9790 / JCM 10055 / NBRC 100828 / KAW 2/3)</name>
    <dbReference type="NCBI Taxonomy" id="1122961"/>
    <lineage>
        <taxon>Archaea</taxon>
        <taxon>Methanobacteriati</taxon>
        <taxon>Thermoplasmatota</taxon>
        <taxon>Thermoplasmata</taxon>
        <taxon>Thermoplasmatales</taxon>
        <taxon>Picrophilaceae</taxon>
        <taxon>Picrophilus</taxon>
    </lineage>
</organism>
<evidence type="ECO:0000313" key="2">
    <source>
        <dbReference type="EMBL" id="AAT43083.1"/>
    </source>
</evidence>
<gene>
    <name evidence="2" type="ordered locus">PTO0498</name>
</gene>
<dbReference type="Proteomes" id="UP000000438">
    <property type="component" value="Chromosome"/>
</dbReference>
<feature type="transmembrane region" description="Helical" evidence="1">
    <location>
        <begin position="147"/>
        <end position="172"/>
    </location>
</feature>
<dbReference type="eggNOG" id="arCOG07198">
    <property type="taxonomic scope" value="Archaea"/>
</dbReference>
<evidence type="ECO:0000313" key="3">
    <source>
        <dbReference type="Proteomes" id="UP000000438"/>
    </source>
</evidence>
<reference evidence="2 3" key="1">
    <citation type="journal article" date="2004" name="Proc. Natl. Acad. Sci. U.S.A.">
        <title>Genome sequence of Picrophilus torridus and its implications for life around pH 0.</title>
        <authorList>
            <person name="Futterer O."/>
            <person name="Angelov A."/>
            <person name="Liesegang H."/>
            <person name="Gottschalk G."/>
            <person name="Schleper C."/>
            <person name="Schepers B."/>
            <person name="Dock C."/>
            <person name="Antranikian G."/>
            <person name="Liebl W."/>
        </authorList>
    </citation>
    <scope>NUCLEOTIDE SEQUENCE [LARGE SCALE GENOMIC DNA]</scope>
    <source>
        <strain evidence="3">ATCC 700027 / DSM 9790 / JCM 10055 / NBRC 100828</strain>
    </source>
</reference>
<name>Q6L1R9_PICTO</name>
<dbReference type="HOGENOM" id="CLU_1615368_0_0_2"/>
<evidence type="ECO:0000256" key="1">
    <source>
        <dbReference type="SAM" id="Phobius"/>
    </source>
</evidence>
<keyword evidence="1" id="KW-1133">Transmembrane helix</keyword>
<dbReference type="EMBL" id="AE017261">
    <property type="protein sequence ID" value="AAT43083.1"/>
    <property type="molecule type" value="Genomic_DNA"/>
</dbReference>
<dbReference type="KEGG" id="pto:PTO0498"/>
<feature type="transmembrane region" description="Helical" evidence="1">
    <location>
        <begin position="17"/>
        <end position="36"/>
    </location>
</feature>
<protein>
    <submittedName>
        <fullName evidence="2">Uncharacterized protein</fullName>
    </submittedName>
</protein>
<proteinExistence type="predicted"/>
<keyword evidence="1" id="KW-0812">Transmembrane</keyword>
<accession>Q6L1R9</accession>
<keyword evidence="1" id="KW-0472">Membrane</keyword>
<sequence length="186" mass="20555">MEILNNPFQFFIMRKKIAIVGLIILMLGIALFIAGFETVERAPTYTTVIHINNNEYTTACFTYHSGDVVVITGVNNDSGLICNSYINNVTQKNIHNYTIIPEKSSPDAFYYDNLKPGGRYVFVEFSSSRPVIGYSISSQSEVSLLSIAVYLSGAGIILGIIGFITAIAGIILKKKPETKFILNKKK</sequence>